<protein>
    <submittedName>
        <fullName evidence="1">Uncharacterized protein</fullName>
    </submittedName>
</protein>
<name>Q7R851_PLAYO</name>
<comment type="caution">
    <text evidence="1">The sequence shown here is derived from an EMBL/GenBank/DDBJ whole genome shotgun (WGS) entry which is preliminary data.</text>
</comment>
<dbReference type="PaxDb" id="73239-Q7R851"/>
<dbReference type="AlphaFoldDB" id="Q7R851"/>
<gene>
    <name evidence="1" type="ORF">PY07372</name>
</gene>
<evidence type="ECO:0000313" key="1">
    <source>
        <dbReference type="EMBL" id="EAA19785.1"/>
    </source>
</evidence>
<reference evidence="1 2" key="1">
    <citation type="journal article" date="2002" name="Nature">
        <title>Genome sequence and comparative analysis of the model rodent malaria parasite Plasmodium yoelii yoelii.</title>
        <authorList>
            <person name="Carlton J.M."/>
            <person name="Angiuoli S.V."/>
            <person name="Suh B.B."/>
            <person name="Kooij T.W."/>
            <person name="Pertea M."/>
            <person name="Silva J.C."/>
            <person name="Ermolaeva M.D."/>
            <person name="Allen J.E."/>
            <person name="Selengut J.D."/>
            <person name="Koo H.L."/>
            <person name="Peterson J.D."/>
            <person name="Pop M."/>
            <person name="Kosack D.S."/>
            <person name="Shumway M.F."/>
            <person name="Bidwell S.L."/>
            <person name="Shallom S.J."/>
            <person name="van Aken S.E."/>
            <person name="Riedmuller S.B."/>
            <person name="Feldblyum T.V."/>
            <person name="Cho J.K."/>
            <person name="Quackenbush J."/>
            <person name="Sedegah M."/>
            <person name="Shoaibi A."/>
            <person name="Cummings L.M."/>
            <person name="Florens L."/>
            <person name="Yates J.R."/>
            <person name="Raine J.D."/>
            <person name="Sinden R.E."/>
            <person name="Harris M.A."/>
            <person name="Cunningham D.A."/>
            <person name="Preiser P.R."/>
            <person name="Bergman L.W."/>
            <person name="Vaidya A.B."/>
            <person name="van Lin L.H."/>
            <person name="Janse C.J."/>
            <person name="Waters A.P."/>
            <person name="Smith H.O."/>
            <person name="White O.R."/>
            <person name="Salzberg S.L."/>
            <person name="Venter J.C."/>
            <person name="Fraser C.M."/>
            <person name="Hoffman S.L."/>
            <person name="Gardner M.J."/>
            <person name="Carucci D.J."/>
        </authorList>
    </citation>
    <scope>NUCLEOTIDE SEQUENCE [LARGE SCALE GENOMIC DNA]</scope>
    <source>
        <strain evidence="1 2">17XNL</strain>
    </source>
</reference>
<evidence type="ECO:0000313" key="2">
    <source>
        <dbReference type="Proteomes" id="UP000008553"/>
    </source>
</evidence>
<feature type="non-terminal residue" evidence="1">
    <location>
        <position position="59"/>
    </location>
</feature>
<dbReference type="InParanoid" id="Q7R851"/>
<proteinExistence type="predicted"/>
<keyword evidence="2" id="KW-1185">Reference proteome</keyword>
<accession>Q7R851</accession>
<dbReference type="EMBL" id="AABL01002686">
    <property type="protein sequence ID" value="EAA19785.1"/>
    <property type="molecule type" value="Genomic_DNA"/>
</dbReference>
<organism evidence="1 2">
    <name type="scientific">Plasmodium yoelii yoelii</name>
    <dbReference type="NCBI Taxonomy" id="73239"/>
    <lineage>
        <taxon>Eukaryota</taxon>
        <taxon>Sar</taxon>
        <taxon>Alveolata</taxon>
        <taxon>Apicomplexa</taxon>
        <taxon>Aconoidasida</taxon>
        <taxon>Haemosporida</taxon>
        <taxon>Plasmodiidae</taxon>
        <taxon>Plasmodium</taxon>
        <taxon>Plasmodium (Vinckeia)</taxon>
    </lineage>
</organism>
<sequence length="59" mass="7088">MIANCIHENDISNNYINTIINKIRNNLRSNIKIFVFTTQIYTIFNNKALLIHDKYLYRI</sequence>
<dbReference type="Proteomes" id="UP000008553">
    <property type="component" value="Unassembled WGS sequence"/>
</dbReference>